<comment type="caution">
    <text evidence="8">The sequence shown here is derived from an EMBL/GenBank/DDBJ whole genome shotgun (WGS) entry which is preliminary data.</text>
</comment>
<name>A0A6A0HCI5_HYAAZ</name>
<dbReference type="PRINTS" id="PR00906">
    <property type="entry name" value="SECA"/>
</dbReference>
<sequence>MSESQKEPFFPFDKEGPLKELRGLFEKNVLFRDHSAKLVYFIRKCHLTFEDVKDFTVFVSGIKKTFKGRFYDYLQWKCASQKLLRLLCIAYKHLSRNSGDAAVDPTRIFKVIVWLEKWKKSVINNELVMPLVRDLVTYSPALGNKRSKLKKLVNDLSEVNPDKKSSLITAINNKAIHEREKTRNSTKLKFSSVVPKVRKNLQVVSRTIQTVKSKHEEKNSEETDFKILDLSERIKRQQRRIQCNTSQDKILTENGQSGDDRSWWRTTWEETVNLYTRVVCEGRVIKDDDKDNYLPGKFLCSDSHCIFKTDVFDGIGFYSTLKLYSFFINRMCASVFLEVSKKQQLSSRTIEKLLWCVTDLDSLVSVLELPENFEEKIATAVQKDYWRIKNIKDPDIFHRFVKKIIDKTLEEYTESVLFLFSKTGVREKYYSKEEIKGIIRQEMHKVRQDAIEAIHNCVRRDKKVLDRWAVQQLQAYLEQPREDFPEFVSIIYNLIDVADSNDDTNYGETFKLYLDRLGSEPQDSVGVLLRFMHNQARDKERSKILFTEERMRKLLGLVNDDSWRLENKLKVLKMISSCLQHQHEALSDDNLAKVLDICYQSNDARLINSALTVVLLSTDISKSKVWDNQWRDGIIDKLMAKFELIKADMEECSSFIVFILSKFLCYSDASKPAWIVKPRLIELVSSKMLSNHLVELDQNGDEIVKIVTPEPGMAGNGTANQISLLATMMVERSVKRGVIVSSVTIDNLFLVLESQCEDGNKQTQITAAKTLYRLAEYLKFDDVVLQKLLNLINCPIYDVSVYVRAAYVKACVKMACDSSVLLNPLHLDNLCELYVPESMKLGEVDYEGEINTNLFNVLIHESLKQQFNDNIFLLFDTVLELSQKYTSQILAVLKEYSSAFTLPQATVRTVEKLLAVPVYLEDAFSVLYYVVLRGNSVVSSKTLDVFVDFLYTSSDDKMRANCYFILHMASENQDLSEDVFWKLELDKAILTLNSADRSTLLEFIQGCMDRGMKLPVDTHLEEQICDILVLKIFAKSSRNKQIISEHLLQALIELFMVDPNSPSERDVTMEMKLVLVTIFENAAKNNQTLPNYLLERLELDLRKVEMEPGILRVFIYLAQKGEELSPTIKNKLLDKLLTEPCTGLKQELLSCLGSLIEANIVKSSDDLSRVNQILIQNIGSDNRNIHKLCMNAQRKLVKVCQTMDEGLLQKLVDIGTASTCNKSVRIEIEKLFESIDEKYNPVILQKQYKQKLQLANLNDSSPEGLLAELLKLNEIQNDGLLEQNYLQIKQVIDNGDVQLQEAALLLLGQIKCKENVADELLESVALLAESTVSQTLRESCLQLLDAVVDSGKTLSGRALQVRKAELNKEPFEALKQYWCISQIKEHSLQRGGITDKYAKVMAGKLCSNFCTLFIQELFSCLQSIDNLAAFESLVEFCAEKEKAIVISDIEGLRCDHVEDLLHRVQEKRLLKAVIFQPKNKIEEDKFQAIIRALRNAGLNFSQLLQLLTAYRPSGLYNKFYDLLDLLKLIHDNNLVSSSCIEKCLQLLKEAETFLDALRNLHKLAVENLFQLEGKERDLHELLAELKEKNKLVPFIEELAQENSLNIQQNIFKEQSEKLKWNENQINEWAKHIKTKKRTFSDYEAIAVILRANFLITGYTLTNTQMLCSLIALKGGEMPRGKLLQVATGEGKSTIISILAIIFALRGDKVDVITSSPVLAERDAKQQAKLYGMFGLTCSDNNDKTVYLKGRKDCYLSDIVYGEMSQFQFDVLRDNYSKLGTLGGRKLSVALVDEVDSMLVDDSSKIARLSSTVPGMDHFHALYVFIWQFLVSIKNQFIMCNNKLYFLEGKVEFENDKITLEFADENGDVKKIPDLGAYFALAGDQSIIGEAVEDVDKFLKDYLEHYLDDQIQQNQIYIPSNFADFVKKQKSKWIINAVEALNYQENVHYVVQNGEIKPVDFHSTGIVQDSTNWSDGLHQFLQLEHNLKMTSETLTTNFLSNVGLIKKYKMVCGLTGTLGSDNCRDFLASVYSVDLVNIPQKREKQFVQLDSIVAHNETSWLEEIRCNIMLESDKGRGILVVCETIANANLIHGILNEKLPPSLIKVYSMNNMNQEKNVEKVRRGQVIIATNLAGRGTDIQTDDIEATGGLHVILTFMPNNQRVEDQAFGRTSRQGKRGTGIMILNAQNLDGYSTNTTEWTTEAMKAQRDEIESQQIKTFQEKELKLIEVKDKLFDTFCLFLNEVRLKIRKKTNTFGRKVRSLFTDVQPTVYECCVLAAIEEQWAGFLSKLDDGVIKCDAAEEECNALIGQLSNDFKDKKLIKNPYYFIAIANDLLVESSKPEEALEVFEQAVELERKSQQKKHDEIHNNVAGDKRSHSKRLEANSEKDEIEMFSPGAAHVGIAWCLLLLKSANYKDKALASFKVALKCLANEMSLLNATQLLLEQKQQKHAGFVNSPLYQQLTTKATILGSYMSGVDAAINAIKRSKRMMDLVAVKRHTVTANEPCVLETRTHHHELERCEENKSQFKDEESLELRNGERYSLIFNHLTVRQDSGTIDQALKTIFFADKIAETKINLYKVDLEHDLFKSLNNNGMPDAILHVELQDLSHEVALEKLKSVKAELVHVGIILDKSDLLKLLELNKSLESGVLIVRQSQVHEKVNREELEARVRKLQTEHSLCYVRFEDLKTVQAQNIVENCCKDAQFVLSFCNISNFNDSELKEGQVDFSFDGLDWADAKLVIQRLRKEKLEFSLEFMELSDNGVRYILERAALEQEDMTITKVKNICDVFMQDFSPTYELNQFISRGLEHIVEINEKLFVPWCSVAAVAVLGLGQIALGGVLMATGFGISMGMSVLTEGLADAYFAFRAHQTRQFSWIDYCQQKAVSLALTAITMGYSKFKEGVKGLKTLAPGIGVKEAGTRIISNGKLASQTILTTGKNLKTVTAKIVCTKTVEAVAREGLNTVIQHLSNLTFALLKPKICEAVQSRVFSAFHRPELFSCLGKFFASDLCQFKTKINSLVGEILNPLRGFMRGLLDSVCLPLIKGVLSDSNRFGSLPSLVIRTFSTLNGVHKVQTLADDVLNELKEKLIVYDKNFLTISSILQKSLKISKKNADVFSKNLKKLEIIDQNDNFYIPHSDVHSSGRNAKARIDNLSDAWIKSPSKIVDELSGQLTDSTSLQADIQKGIVFIGELYEKIVAVDMDSFNTTIKSVSDQISEQLVRIMDSQILQPWTTMAVSGLTDAISKRLQHYVFVNKKDQSESQKADQKKYQKLLTKKNLSADEKAFMASYGPYRTFVQQLHYNARDYCTAHSLREMYYHASKDSTSSAPIDKNVQQLADDVRGEAPADLIEMAALASANNIKLKVVDDPQYKKTKEDIADGVEVMCVIKDPNGGIGHALYMDSCGSFKEAKTQGFDCVYGAVSEILERRGISKSVADLRAVVADRIESNPASFHKALAAETWIIKNNSNPASILFLAGLYQDKDGNLKLEEDDLKKLASHLVQPYSRNRGGNSAEKFK</sequence>
<dbReference type="Pfam" id="PF01043">
    <property type="entry name" value="SecA_PP_bind"/>
    <property type="match status" value="1"/>
</dbReference>
<dbReference type="PROSITE" id="PS51192">
    <property type="entry name" value="HELICASE_ATP_BIND_1"/>
    <property type="match status" value="1"/>
</dbReference>
<dbReference type="PROSITE" id="PS51194">
    <property type="entry name" value="HELICASE_CTER"/>
    <property type="match status" value="1"/>
</dbReference>
<organism evidence="8">
    <name type="scientific">Hyalella azteca</name>
    <name type="common">Amphipod</name>
    <dbReference type="NCBI Taxonomy" id="294128"/>
    <lineage>
        <taxon>Eukaryota</taxon>
        <taxon>Metazoa</taxon>
        <taxon>Ecdysozoa</taxon>
        <taxon>Arthropoda</taxon>
        <taxon>Crustacea</taxon>
        <taxon>Multicrustacea</taxon>
        <taxon>Malacostraca</taxon>
        <taxon>Eumalacostraca</taxon>
        <taxon>Peracarida</taxon>
        <taxon>Amphipoda</taxon>
        <taxon>Senticaudata</taxon>
        <taxon>Talitrida</taxon>
        <taxon>Talitroidea</taxon>
        <taxon>Hyalellidae</taxon>
        <taxon>Hyalella</taxon>
    </lineage>
</organism>
<dbReference type="Pfam" id="PF00271">
    <property type="entry name" value="Helicase_C"/>
    <property type="match status" value="1"/>
</dbReference>
<dbReference type="InterPro" id="IPR000185">
    <property type="entry name" value="SecA"/>
</dbReference>
<dbReference type="SUPFAM" id="SSF52540">
    <property type="entry name" value="P-loop containing nucleoside triphosphate hydrolases"/>
    <property type="match status" value="2"/>
</dbReference>
<evidence type="ECO:0000256" key="4">
    <source>
        <dbReference type="SAM" id="MobiDB-lite"/>
    </source>
</evidence>
<keyword evidence="2" id="KW-0813">Transport</keyword>
<reference evidence="8" key="2">
    <citation type="journal article" date="2018" name="Environ. Sci. Technol.">
        <title>The Toxicogenome of Hyalella azteca: A Model for Sediment Ecotoxicology and Evolutionary Toxicology.</title>
        <authorList>
            <person name="Poynton H.C."/>
            <person name="Hasenbein S."/>
            <person name="Benoit J.B."/>
            <person name="Sepulveda M.S."/>
            <person name="Poelchau M.F."/>
            <person name="Hughes D.S.T."/>
            <person name="Murali S.C."/>
            <person name="Chen S."/>
            <person name="Glastad K.M."/>
            <person name="Goodisman M.A.D."/>
            <person name="Werren J.H."/>
            <person name="Vineis J.H."/>
            <person name="Bowen J.L."/>
            <person name="Friedrich M."/>
            <person name="Jones J."/>
            <person name="Robertson H.M."/>
            <person name="Feyereisen R."/>
            <person name="Mechler-Hickson A."/>
            <person name="Mathers N."/>
            <person name="Lee C.E."/>
            <person name="Colbourne J.K."/>
            <person name="Biales A."/>
            <person name="Johnston J.S."/>
            <person name="Wellborn G.A."/>
            <person name="Rosendale A.J."/>
            <person name="Cridge A.G."/>
            <person name="Munoz-Torres M.C."/>
            <person name="Bain P.A."/>
            <person name="Manny A.R."/>
            <person name="Major K.M."/>
            <person name="Lambert F.N."/>
            <person name="Vulpe C.D."/>
            <person name="Tuck P."/>
            <person name="Blalock B.J."/>
            <person name="Lin Y.Y."/>
            <person name="Smith M.E."/>
            <person name="Ochoa-Acuna H."/>
            <person name="Chen M.M."/>
            <person name="Childers C.P."/>
            <person name="Qu J."/>
            <person name="Dugan S."/>
            <person name="Lee S.L."/>
            <person name="Chao H."/>
            <person name="Dinh H."/>
            <person name="Han Y."/>
            <person name="Doddapaneni H."/>
            <person name="Worley K.C."/>
            <person name="Muzny D.M."/>
            <person name="Gibbs R.A."/>
            <person name="Richards S."/>
        </authorList>
    </citation>
    <scope>NUCLEOTIDE SEQUENCE</scope>
    <source>
        <strain evidence="8">HAZT.00-mixed</strain>
        <tissue evidence="8">Whole organism</tissue>
    </source>
</reference>
<dbReference type="InterPro" id="IPR036670">
    <property type="entry name" value="SecA_X-link_sf"/>
</dbReference>
<protein>
    <submittedName>
        <fullName evidence="8">Uncharacterized protein</fullName>
    </submittedName>
</protein>
<evidence type="ECO:0000259" key="7">
    <source>
        <dbReference type="PROSITE" id="PS51196"/>
    </source>
</evidence>
<keyword evidence="2" id="KW-0653">Protein transport</keyword>
<dbReference type="InterPro" id="IPR001650">
    <property type="entry name" value="Helicase_C-like"/>
</dbReference>
<dbReference type="SUPFAM" id="SSF48371">
    <property type="entry name" value="ARM repeat"/>
    <property type="match status" value="2"/>
</dbReference>
<reference evidence="8" key="3">
    <citation type="submission" date="2019-06" db="EMBL/GenBank/DDBJ databases">
        <authorList>
            <person name="Poynton C."/>
            <person name="Hasenbein S."/>
            <person name="Benoit J.B."/>
            <person name="Sepulveda M.S."/>
            <person name="Poelchau M.F."/>
            <person name="Murali S.C."/>
            <person name="Chen S."/>
            <person name="Glastad K.M."/>
            <person name="Werren J.H."/>
            <person name="Vineis J.H."/>
            <person name="Bowen J.L."/>
            <person name="Friedrich M."/>
            <person name="Jones J."/>
            <person name="Robertson H.M."/>
            <person name="Feyereisen R."/>
            <person name="Mechler-Hickson A."/>
            <person name="Mathers N."/>
            <person name="Lee C.E."/>
            <person name="Colbourne J.K."/>
            <person name="Biales A."/>
            <person name="Johnston J.S."/>
            <person name="Wellborn G.A."/>
            <person name="Rosendale A.J."/>
            <person name="Cridge A.G."/>
            <person name="Munoz-Torres M.C."/>
            <person name="Bain P.A."/>
            <person name="Manny A.R."/>
            <person name="Major K.M."/>
            <person name="Lambert F.N."/>
            <person name="Vulpe C.D."/>
            <person name="Tuck P."/>
            <person name="Blalock B.J."/>
            <person name="Lin Y.-Y."/>
            <person name="Smith M.E."/>
            <person name="Ochoa-Acuna H."/>
            <person name="Chen M.-J.M."/>
            <person name="Childers C.P."/>
            <person name="Qu J."/>
            <person name="Dugan S."/>
            <person name="Lee S.L."/>
            <person name="Chao H."/>
            <person name="Dinh H."/>
            <person name="Han Y."/>
            <person name="Doddapaneni H."/>
            <person name="Worley K.C."/>
            <person name="Muzny D.M."/>
            <person name="Gibbs R.A."/>
            <person name="Richards S."/>
        </authorList>
    </citation>
    <scope>NUCLEOTIDE SEQUENCE</scope>
    <source>
        <strain evidence="8">HAZT.00-mixed</strain>
        <tissue evidence="8">Whole organism</tissue>
    </source>
</reference>
<feature type="domain" description="Helicase ATP-binding" evidence="5">
    <location>
        <begin position="1672"/>
        <end position="1813"/>
    </location>
</feature>
<dbReference type="SUPFAM" id="SSF81767">
    <property type="entry name" value="Pre-protein crosslinking domain of SecA"/>
    <property type="match status" value="1"/>
</dbReference>
<gene>
    <name evidence="8" type="ORF">HAZT_HAZT002059</name>
</gene>
<dbReference type="Proteomes" id="UP000711488">
    <property type="component" value="Unassembled WGS sequence"/>
</dbReference>
<dbReference type="InterPro" id="IPR016024">
    <property type="entry name" value="ARM-type_fold"/>
</dbReference>
<dbReference type="Gene3D" id="3.40.50.300">
    <property type="entry name" value="P-loop containing nucleotide triphosphate hydrolases"/>
    <property type="match status" value="2"/>
</dbReference>
<evidence type="ECO:0000259" key="6">
    <source>
        <dbReference type="PROSITE" id="PS51194"/>
    </source>
</evidence>
<keyword evidence="3" id="KW-0811">Translocation</keyword>
<dbReference type="Gene3D" id="3.90.1440.10">
    <property type="entry name" value="SecA, preprotein cross-linking domain"/>
    <property type="match status" value="1"/>
</dbReference>
<dbReference type="GO" id="GO:0016020">
    <property type="term" value="C:membrane"/>
    <property type="evidence" value="ECO:0007669"/>
    <property type="project" value="InterPro"/>
</dbReference>
<dbReference type="PROSITE" id="PS51196">
    <property type="entry name" value="SECA_MOTOR_DEAD"/>
    <property type="match status" value="1"/>
</dbReference>
<feature type="domain" description="Helicase C-terminal" evidence="6">
    <location>
        <begin position="2055"/>
        <end position="2226"/>
    </location>
</feature>
<accession>A0A6A0HCI5</accession>
<dbReference type="GO" id="GO:0006886">
    <property type="term" value="P:intracellular protein transport"/>
    <property type="evidence" value="ECO:0007669"/>
    <property type="project" value="InterPro"/>
</dbReference>
<evidence type="ECO:0000256" key="2">
    <source>
        <dbReference type="ARBA" id="ARBA00022927"/>
    </source>
</evidence>
<dbReference type="InterPro" id="IPR011115">
    <property type="entry name" value="SecA_DEAD"/>
</dbReference>
<feature type="non-terminal residue" evidence="8">
    <location>
        <position position="3516"/>
    </location>
</feature>
<proteinExistence type="predicted"/>
<feature type="domain" description="SecA family profile" evidence="7">
    <location>
        <begin position="1563"/>
        <end position="2212"/>
    </location>
</feature>
<dbReference type="PANTHER" id="PTHR30612">
    <property type="entry name" value="SECA INNER MEMBRANE COMPONENT OF SEC PROTEIN SECRETION SYSTEM"/>
    <property type="match status" value="1"/>
</dbReference>
<evidence type="ECO:0000313" key="8">
    <source>
        <dbReference type="EMBL" id="KAA0202607.1"/>
    </source>
</evidence>
<dbReference type="GO" id="GO:0017038">
    <property type="term" value="P:protein import"/>
    <property type="evidence" value="ECO:0007669"/>
    <property type="project" value="InterPro"/>
</dbReference>
<dbReference type="SMART" id="SM00957">
    <property type="entry name" value="SecA_DEAD"/>
    <property type="match status" value="1"/>
</dbReference>
<evidence type="ECO:0000256" key="1">
    <source>
        <dbReference type="ARBA" id="ARBA00022490"/>
    </source>
</evidence>
<dbReference type="Pfam" id="PF07517">
    <property type="entry name" value="SecA_DEAD"/>
    <property type="match status" value="1"/>
</dbReference>
<dbReference type="GO" id="GO:0006605">
    <property type="term" value="P:protein targeting"/>
    <property type="evidence" value="ECO:0007669"/>
    <property type="project" value="InterPro"/>
</dbReference>
<dbReference type="PANTHER" id="PTHR30612:SF0">
    <property type="entry name" value="CHLOROPLAST PROTEIN-TRANSPORTING ATPASE"/>
    <property type="match status" value="1"/>
</dbReference>
<dbReference type="InterPro" id="IPR011130">
    <property type="entry name" value="SecA_preprotein_X-link_dom"/>
</dbReference>
<feature type="region of interest" description="Disordered" evidence="4">
    <location>
        <begin position="2358"/>
        <end position="2384"/>
    </location>
</feature>
<reference evidence="8" key="1">
    <citation type="submission" date="2014-08" db="EMBL/GenBank/DDBJ databases">
        <authorList>
            <person name="Murali S."/>
            <person name="Richards S."/>
            <person name="Bandaranaike D."/>
            <person name="Bellair M."/>
            <person name="Blankenburg K."/>
            <person name="Chao H."/>
            <person name="Dinh H."/>
            <person name="Doddapaneni H."/>
            <person name="Dugan-Rocha S."/>
            <person name="Elkadiri S."/>
            <person name="Gnanaolivu R."/>
            <person name="Hughes D."/>
            <person name="Lee S."/>
            <person name="Li M."/>
            <person name="Ming W."/>
            <person name="Munidasa M."/>
            <person name="Muniz J."/>
            <person name="Nguyen L."/>
            <person name="Osuji N."/>
            <person name="Pu L.-L."/>
            <person name="Puazo M."/>
            <person name="Skinner E."/>
            <person name="Qu C."/>
            <person name="Quiroz J."/>
            <person name="Raj R."/>
            <person name="Weissenberger G."/>
            <person name="Xin Y."/>
            <person name="Zou X."/>
            <person name="Han Y."/>
            <person name="Worley K."/>
            <person name="Muzny D."/>
            <person name="Gibbs R."/>
        </authorList>
    </citation>
    <scope>NUCLEOTIDE SEQUENCE</scope>
    <source>
        <strain evidence="8">HAZT.00-mixed</strain>
        <tissue evidence="8">Whole organism</tissue>
    </source>
</reference>
<dbReference type="InterPro" id="IPR014018">
    <property type="entry name" value="SecA_motor_DEAD"/>
</dbReference>
<evidence type="ECO:0000259" key="5">
    <source>
        <dbReference type="PROSITE" id="PS51192"/>
    </source>
</evidence>
<evidence type="ECO:0000256" key="3">
    <source>
        <dbReference type="ARBA" id="ARBA00023010"/>
    </source>
</evidence>
<dbReference type="InterPro" id="IPR014001">
    <property type="entry name" value="Helicase_ATP-bd"/>
</dbReference>
<dbReference type="EMBL" id="JQDR03003321">
    <property type="protein sequence ID" value="KAA0202607.1"/>
    <property type="molecule type" value="Genomic_DNA"/>
</dbReference>
<dbReference type="GO" id="GO:0005524">
    <property type="term" value="F:ATP binding"/>
    <property type="evidence" value="ECO:0007669"/>
    <property type="project" value="InterPro"/>
</dbReference>
<dbReference type="InterPro" id="IPR027417">
    <property type="entry name" value="P-loop_NTPase"/>
</dbReference>
<keyword evidence="1" id="KW-0963">Cytoplasm</keyword>